<sequence length="431" mass="46745">MSSSSTRYSSYVDWTGFSSENALAEAIFHELANETSDEEGITRECYSSGEDAALKIFSAVATAHQLEVLSDSASNIVVRMPEDDGHRAGHYIGSHADSVPKGGNYDGAAGIVAGLLCLIRLQQVQPPLATPVRLLMLRGEESAFYGRANIGSRALFGMLDEHDLSAKSSGSGSTLATAMEGVGINLAPIQLGKSLFDPQIAKSYLELHIEQGPVMIEQQWPAAIVSGIRGNVRHTRIVCQGEAGHSGAIPRTLRKDAVFAFGDLVNRLDEHWRAFLEEKKDLVVTIGMVGTDPKEHAISRIPGMLTFAFEARSQATDTLETFYQRFRTECEEVAHQHGVTFTFDDRTDTAPARMHDNVIERLSLAAEDCGIKPHKLPSGAGHDAAIFANAGIPSGMVFVRNAHGSHNPREAMDVDDLIKGTDILFKAITDW</sequence>
<name>A0ABR9G345_9GAMM</name>
<dbReference type="EC" id="3.5.-.-" evidence="3"/>
<evidence type="ECO:0000256" key="1">
    <source>
        <dbReference type="ARBA" id="ARBA00006153"/>
    </source>
</evidence>
<dbReference type="Pfam" id="PF01546">
    <property type="entry name" value="Peptidase_M20"/>
    <property type="match status" value="1"/>
</dbReference>
<dbReference type="RefSeq" id="WP_192539751.1">
    <property type="nucleotide sequence ID" value="NZ_RRZB01000076.1"/>
</dbReference>
<keyword evidence="4" id="KW-1185">Reference proteome</keyword>
<evidence type="ECO:0000256" key="2">
    <source>
        <dbReference type="ARBA" id="ARBA00022801"/>
    </source>
</evidence>
<dbReference type="NCBIfam" id="TIGR01879">
    <property type="entry name" value="hydantase"/>
    <property type="match status" value="1"/>
</dbReference>
<proteinExistence type="inferred from homology"/>
<dbReference type="PIRSF" id="PIRSF001235">
    <property type="entry name" value="Amidase_carbamoylase"/>
    <property type="match status" value="1"/>
</dbReference>
<evidence type="ECO:0000313" key="3">
    <source>
        <dbReference type="EMBL" id="MBE0465325.1"/>
    </source>
</evidence>
<reference evidence="3 4" key="1">
    <citation type="submission" date="2020-07" db="EMBL/GenBank/DDBJ databases">
        <title>Halophilic bacteria isolated from french cheeses.</title>
        <authorList>
            <person name="Kothe C.I."/>
            <person name="Farah-Kraiem B."/>
            <person name="Renault P."/>
            <person name="Dridi B."/>
        </authorList>
    </citation>
    <scope>NUCLEOTIDE SEQUENCE [LARGE SCALE GENOMIC DNA]</scope>
    <source>
        <strain evidence="3 4">FME20</strain>
    </source>
</reference>
<organism evidence="3 4">
    <name type="scientific">Halomonas colorata</name>
    <dbReference type="NCBI Taxonomy" id="2742615"/>
    <lineage>
        <taxon>Bacteria</taxon>
        <taxon>Pseudomonadati</taxon>
        <taxon>Pseudomonadota</taxon>
        <taxon>Gammaproteobacteria</taxon>
        <taxon>Oceanospirillales</taxon>
        <taxon>Halomonadaceae</taxon>
        <taxon>Halomonas</taxon>
    </lineage>
</organism>
<protein>
    <submittedName>
        <fullName evidence="3">Hydantoinase/carbamoylase family amidase</fullName>
        <ecNumber evidence="3">3.5.-.-</ecNumber>
    </submittedName>
</protein>
<dbReference type="SUPFAM" id="SSF55031">
    <property type="entry name" value="Bacterial exopeptidase dimerisation domain"/>
    <property type="match status" value="1"/>
</dbReference>
<gene>
    <name evidence="3" type="ORF">EI547_18010</name>
</gene>
<dbReference type="Gene3D" id="3.40.630.10">
    <property type="entry name" value="Zn peptidases"/>
    <property type="match status" value="1"/>
</dbReference>
<dbReference type="InterPro" id="IPR036264">
    <property type="entry name" value="Bact_exopeptidase_dim_dom"/>
</dbReference>
<dbReference type="Gene3D" id="3.30.70.360">
    <property type="match status" value="1"/>
</dbReference>
<accession>A0ABR9G345</accession>
<dbReference type="InterPro" id="IPR002933">
    <property type="entry name" value="Peptidase_M20"/>
</dbReference>
<comment type="similarity">
    <text evidence="1">Belongs to the peptidase M20 family.</text>
</comment>
<keyword evidence="2 3" id="KW-0378">Hydrolase</keyword>
<evidence type="ECO:0000313" key="4">
    <source>
        <dbReference type="Proteomes" id="UP001645038"/>
    </source>
</evidence>
<dbReference type="SUPFAM" id="SSF53187">
    <property type="entry name" value="Zn-dependent exopeptidases"/>
    <property type="match status" value="1"/>
</dbReference>
<dbReference type="PANTHER" id="PTHR32494:SF5">
    <property type="entry name" value="ALLANTOATE AMIDOHYDROLASE"/>
    <property type="match status" value="1"/>
</dbReference>
<dbReference type="Proteomes" id="UP001645038">
    <property type="component" value="Unassembled WGS sequence"/>
</dbReference>
<dbReference type="EMBL" id="RRZB01000076">
    <property type="protein sequence ID" value="MBE0465325.1"/>
    <property type="molecule type" value="Genomic_DNA"/>
</dbReference>
<comment type="caution">
    <text evidence="3">The sequence shown here is derived from an EMBL/GenBank/DDBJ whole genome shotgun (WGS) entry which is preliminary data.</text>
</comment>
<dbReference type="PANTHER" id="PTHR32494">
    <property type="entry name" value="ALLANTOATE DEIMINASE-RELATED"/>
    <property type="match status" value="1"/>
</dbReference>
<dbReference type="GO" id="GO:0016787">
    <property type="term" value="F:hydrolase activity"/>
    <property type="evidence" value="ECO:0007669"/>
    <property type="project" value="UniProtKB-KW"/>
</dbReference>
<dbReference type="InterPro" id="IPR010158">
    <property type="entry name" value="Amidase_Cbmase"/>
</dbReference>